<dbReference type="Gene3D" id="2.40.10.10">
    <property type="entry name" value="Trypsin-like serine proteases"/>
    <property type="match status" value="1"/>
</dbReference>
<dbReference type="InterPro" id="IPR043504">
    <property type="entry name" value="Peptidase_S1_PA_chymotrypsin"/>
</dbReference>
<dbReference type="InterPro" id="IPR009003">
    <property type="entry name" value="Peptidase_S1_PA"/>
</dbReference>
<evidence type="ECO:0000313" key="3">
    <source>
        <dbReference type="EMBL" id="KAF6201116.1"/>
    </source>
</evidence>
<proteinExistence type="inferred from homology"/>
<gene>
    <name evidence="3" type="ORF">GE061_005563</name>
</gene>
<accession>A0A6A4K5L0</accession>
<dbReference type="Proteomes" id="UP000466442">
    <property type="component" value="Unassembled WGS sequence"/>
</dbReference>
<dbReference type="InterPro" id="IPR051487">
    <property type="entry name" value="Ser/Thr_Proteases_Immune/Dev"/>
</dbReference>
<evidence type="ECO:0000256" key="1">
    <source>
        <dbReference type="ARBA" id="ARBA00023157"/>
    </source>
</evidence>
<dbReference type="SUPFAM" id="SSF50494">
    <property type="entry name" value="Trypsin-like serine proteases"/>
    <property type="match status" value="1"/>
</dbReference>
<organism evidence="3 4">
    <name type="scientific">Apolygus lucorum</name>
    <name type="common">Small green plant bug</name>
    <name type="synonym">Lygocoris lucorum</name>
    <dbReference type="NCBI Taxonomy" id="248454"/>
    <lineage>
        <taxon>Eukaryota</taxon>
        <taxon>Metazoa</taxon>
        <taxon>Ecdysozoa</taxon>
        <taxon>Arthropoda</taxon>
        <taxon>Hexapoda</taxon>
        <taxon>Insecta</taxon>
        <taxon>Pterygota</taxon>
        <taxon>Neoptera</taxon>
        <taxon>Paraneoptera</taxon>
        <taxon>Hemiptera</taxon>
        <taxon>Heteroptera</taxon>
        <taxon>Panheteroptera</taxon>
        <taxon>Cimicomorpha</taxon>
        <taxon>Miridae</taxon>
        <taxon>Mirini</taxon>
        <taxon>Apolygus</taxon>
    </lineage>
</organism>
<sequence>MDIQLGKMRRWIILELLILLTVLFEKGTSAPQERMEEGRILQGEVTTVYNFPFLCTYRFYPAKGEPIVLGSCTIYSKDRVVIAVDTVDRLINQTEQFWFQKVSQISVIAGSDILDPPDPTGEHFVQLRKVAHFYVGMVENFKKPQHIVQDPNAFPTTFERNALGELACDIGVFVLDKPWDFNPLVLPMPLPTVNYDDLNKQVADWIGNLNKSPLIFDACSIGGWGPIGNNDIMVLDLVYIGWDECWESICAHHPSTCLEYPVFGDKQRRHHHICLKSRDYGDVCVYDQGSPLYCPWFGKGVFAILTRSFDCGLENMPAIYTVISYVAQFNKFVGTDQKGAIEARPDYNDPKYILNPKDKPPP</sequence>
<reference evidence="3" key="1">
    <citation type="journal article" date="2021" name="Mol. Ecol. Resour.">
        <title>Apolygus lucorum genome provides insights into omnivorousness and mesophyll feeding.</title>
        <authorList>
            <person name="Liu Y."/>
            <person name="Liu H."/>
            <person name="Wang H."/>
            <person name="Huang T."/>
            <person name="Liu B."/>
            <person name="Yang B."/>
            <person name="Yin L."/>
            <person name="Li B."/>
            <person name="Zhang Y."/>
            <person name="Zhang S."/>
            <person name="Jiang F."/>
            <person name="Zhang X."/>
            <person name="Ren Y."/>
            <person name="Wang B."/>
            <person name="Wang S."/>
            <person name="Lu Y."/>
            <person name="Wu K."/>
            <person name="Fan W."/>
            <person name="Wang G."/>
        </authorList>
    </citation>
    <scope>NUCLEOTIDE SEQUENCE</scope>
    <source>
        <strain evidence="3">12Hb</strain>
    </source>
</reference>
<evidence type="ECO:0000313" key="4">
    <source>
        <dbReference type="Proteomes" id="UP000466442"/>
    </source>
</evidence>
<dbReference type="PANTHER" id="PTHR24256">
    <property type="entry name" value="TRYPTASE-RELATED"/>
    <property type="match status" value="1"/>
</dbReference>
<dbReference type="PROSITE" id="PS50240">
    <property type="entry name" value="TRYPSIN_DOM"/>
    <property type="match status" value="1"/>
</dbReference>
<dbReference type="AlphaFoldDB" id="A0A6A4K5L0"/>
<dbReference type="GO" id="GO:0006508">
    <property type="term" value="P:proteolysis"/>
    <property type="evidence" value="ECO:0007669"/>
    <property type="project" value="InterPro"/>
</dbReference>
<keyword evidence="1" id="KW-1015">Disulfide bond</keyword>
<dbReference type="EMBL" id="WIXP02000013">
    <property type="protein sequence ID" value="KAF6201116.1"/>
    <property type="molecule type" value="Genomic_DNA"/>
</dbReference>
<protein>
    <submittedName>
        <fullName evidence="3">Uncharacterized protein</fullName>
    </submittedName>
</protein>
<dbReference type="InterPro" id="IPR001254">
    <property type="entry name" value="Trypsin_dom"/>
</dbReference>
<keyword evidence="4" id="KW-1185">Reference proteome</keyword>
<comment type="similarity">
    <text evidence="2">Belongs to the peptidase S1 family. CLIP subfamily.</text>
</comment>
<name>A0A6A4K5L0_APOLU</name>
<dbReference type="SMART" id="SM00020">
    <property type="entry name" value="Tryp_SPc"/>
    <property type="match status" value="1"/>
</dbReference>
<comment type="caution">
    <text evidence="3">The sequence shown here is derived from an EMBL/GenBank/DDBJ whole genome shotgun (WGS) entry which is preliminary data.</text>
</comment>
<dbReference type="GO" id="GO:0004252">
    <property type="term" value="F:serine-type endopeptidase activity"/>
    <property type="evidence" value="ECO:0007669"/>
    <property type="project" value="InterPro"/>
</dbReference>
<evidence type="ECO:0000256" key="2">
    <source>
        <dbReference type="ARBA" id="ARBA00024195"/>
    </source>
</evidence>